<dbReference type="Proteomes" id="UP000265520">
    <property type="component" value="Unassembled WGS sequence"/>
</dbReference>
<name>A0A392W3E2_9FABA</name>
<keyword evidence="2" id="KW-1185">Reference proteome</keyword>
<evidence type="ECO:0000313" key="1">
    <source>
        <dbReference type="EMBL" id="MCI93721.1"/>
    </source>
</evidence>
<feature type="non-terminal residue" evidence="1">
    <location>
        <position position="28"/>
    </location>
</feature>
<comment type="caution">
    <text evidence="1">The sequence shown here is derived from an EMBL/GenBank/DDBJ whole genome shotgun (WGS) entry which is preliminary data.</text>
</comment>
<accession>A0A392W3E2</accession>
<dbReference type="EMBL" id="LXQA011336774">
    <property type="protein sequence ID" value="MCI93721.1"/>
    <property type="molecule type" value="Genomic_DNA"/>
</dbReference>
<dbReference type="AlphaFoldDB" id="A0A392W3E2"/>
<proteinExistence type="predicted"/>
<organism evidence="1 2">
    <name type="scientific">Trifolium medium</name>
    <dbReference type="NCBI Taxonomy" id="97028"/>
    <lineage>
        <taxon>Eukaryota</taxon>
        <taxon>Viridiplantae</taxon>
        <taxon>Streptophyta</taxon>
        <taxon>Embryophyta</taxon>
        <taxon>Tracheophyta</taxon>
        <taxon>Spermatophyta</taxon>
        <taxon>Magnoliopsida</taxon>
        <taxon>eudicotyledons</taxon>
        <taxon>Gunneridae</taxon>
        <taxon>Pentapetalae</taxon>
        <taxon>rosids</taxon>
        <taxon>fabids</taxon>
        <taxon>Fabales</taxon>
        <taxon>Fabaceae</taxon>
        <taxon>Papilionoideae</taxon>
        <taxon>50 kb inversion clade</taxon>
        <taxon>NPAAA clade</taxon>
        <taxon>Hologalegina</taxon>
        <taxon>IRL clade</taxon>
        <taxon>Trifolieae</taxon>
        <taxon>Trifolium</taxon>
    </lineage>
</organism>
<reference evidence="1 2" key="1">
    <citation type="journal article" date="2018" name="Front. Plant Sci.">
        <title>Red Clover (Trifolium pratense) and Zigzag Clover (T. medium) - A Picture of Genomic Similarities and Differences.</title>
        <authorList>
            <person name="Dluhosova J."/>
            <person name="Istvanek J."/>
            <person name="Nedelnik J."/>
            <person name="Repkova J."/>
        </authorList>
    </citation>
    <scope>NUCLEOTIDE SEQUENCE [LARGE SCALE GENOMIC DNA]</scope>
    <source>
        <strain evidence="2">cv. 10/8</strain>
        <tissue evidence="1">Leaf</tissue>
    </source>
</reference>
<sequence>MEGSCVPAGAPMLKSVNWVKQDFQSKVE</sequence>
<protein>
    <submittedName>
        <fullName evidence="1">Uncharacterized protein</fullName>
    </submittedName>
</protein>
<evidence type="ECO:0000313" key="2">
    <source>
        <dbReference type="Proteomes" id="UP000265520"/>
    </source>
</evidence>